<comment type="subcellular location">
    <subcellularLocation>
        <location evidence="1">Cell membrane</location>
        <topology evidence="1">Multi-pass membrane protein</topology>
    </subcellularLocation>
</comment>
<feature type="transmembrane region" description="Helical" evidence="11">
    <location>
        <begin position="76"/>
        <end position="98"/>
    </location>
</feature>
<evidence type="ECO:0000259" key="12">
    <source>
        <dbReference type="PROSITE" id="PS50111"/>
    </source>
</evidence>
<feature type="domain" description="Methyl-accepting transducer" evidence="12">
    <location>
        <begin position="428"/>
        <end position="678"/>
    </location>
</feature>
<evidence type="ECO:0000313" key="14">
    <source>
        <dbReference type="EMBL" id="MBU9721773.1"/>
    </source>
</evidence>
<accession>A0ABS6JTE5</accession>
<dbReference type="Pfam" id="PF02743">
    <property type="entry name" value="dCache_1"/>
    <property type="match status" value="1"/>
</dbReference>
<evidence type="ECO:0000256" key="7">
    <source>
        <dbReference type="ARBA" id="ARBA00023224"/>
    </source>
</evidence>
<dbReference type="Pfam" id="PF00672">
    <property type="entry name" value="HAMP"/>
    <property type="match status" value="1"/>
</dbReference>
<proteinExistence type="inferred from homology"/>
<evidence type="ECO:0000256" key="8">
    <source>
        <dbReference type="ARBA" id="ARBA00029447"/>
    </source>
</evidence>
<keyword evidence="7 9" id="KW-0807">Transducer</keyword>
<evidence type="ECO:0000256" key="10">
    <source>
        <dbReference type="SAM" id="Coils"/>
    </source>
</evidence>
<keyword evidence="15" id="KW-1185">Reference proteome</keyword>
<dbReference type="InterPro" id="IPR003660">
    <property type="entry name" value="HAMP_dom"/>
</dbReference>
<dbReference type="Gene3D" id="1.10.287.950">
    <property type="entry name" value="Methyl-accepting chemotaxis protein"/>
    <property type="match status" value="1"/>
</dbReference>
<evidence type="ECO:0000256" key="9">
    <source>
        <dbReference type="PROSITE-ProRule" id="PRU00284"/>
    </source>
</evidence>
<dbReference type="SUPFAM" id="SSF58104">
    <property type="entry name" value="Methyl-accepting chemotaxis protein (MCP) signaling domain"/>
    <property type="match status" value="1"/>
</dbReference>
<keyword evidence="3" id="KW-0145">Chemotaxis</keyword>
<keyword evidence="5 11" id="KW-1133">Transmembrane helix</keyword>
<feature type="domain" description="HAMP" evidence="13">
    <location>
        <begin position="357"/>
        <end position="409"/>
    </location>
</feature>
<dbReference type="InterPro" id="IPR033479">
    <property type="entry name" value="dCache_1"/>
</dbReference>
<evidence type="ECO:0000256" key="3">
    <source>
        <dbReference type="ARBA" id="ARBA00022500"/>
    </source>
</evidence>
<organism evidence="14 15">
    <name type="scientific">Evansella alkalicola</name>
    <dbReference type="NCBI Taxonomy" id="745819"/>
    <lineage>
        <taxon>Bacteria</taxon>
        <taxon>Bacillati</taxon>
        <taxon>Bacillota</taxon>
        <taxon>Bacilli</taxon>
        <taxon>Bacillales</taxon>
        <taxon>Bacillaceae</taxon>
        <taxon>Evansella</taxon>
    </lineage>
</organism>
<dbReference type="InterPro" id="IPR004089">
    <property type="entry name" value="MCPsignal_dom"/>
</dbReference>
<dbReference type="InterPro" id="IPR004090">
    <property type="entry name" value="Chemotax_Me-accpt_rcpt"/>
</dbReference>
<keyword evidence="10" id="KW-0175">Coiled coil</keyword>
<evidence type="ECO:0000259" key="13">
    <source>
        <dbReference type="PROSITE" id="PS50885"/>
    </source>
</evidence>
<keyword evidence="6 11" id="KW-0472">Membrane</keyword>
<reference evidence="14 15" key="1">
    <citation type="submission" date="2021-06" db="EMBL/GenBank/DDBJ databases">
        <title>Bacillus sp. RD4P76, an endophyte from a halophyte.</title>
        <authorList>
            <person name="Sun J.-Q."/>
        </authorList>
    </citation>
    <scope>NUCLEOTIDE SEQUENCE [LARGE SCALE GENOMIC DNA]</scope>
    <source>
        <strain evidence="14 15">JCM 17098</strain>
    </source>
</reference>
<dbReference type="Gene3D" id="6.10.340.10">
    <property type="match status" value="1"/>
</dbReference>
<feature type="transmembrane region" description="Helical" evidence="11">
    <location>
        <begin position="332"/>
        <end position="357"/>
    </location>
</feature>
<evidence type="ECO:0000256" key="11">
    <source>
        <dbReference type="SAM" id="Phobius"/>
    </source>
</evidence>
<dbReference type="SMART" id="SM00304">
    <property type="entry name" value="HAMP"/>
    <property type="match status" value="1"/>
</dbReference>
<dbReference type="CDD" id="cd06225">
    <property type="entry name" value="HAMP"/>
    <property type="match status" value="1"/>
</dbReference>
<feature type="coiled-coil region" evidence="10">
    <location>
        <begin position="639"/>
        <end position="669"/>
    </location>
</feature>
<evidence type="ECO:0000256" key="5">
    <source>
        <dbReference type="ARBA" id="ARBA00022989"/>
    </source>
</evidence>
<keyword evidence="2" id="KW-1003">Cell membrane</keyword>
<dbReference type="Pfam" id="PF00015">
    <property type="entry name" value="MCPsignal"/>
    <property type="match status" value="1"/>
</dbReference>
<dbReference type="PRINTS" id="PR00260">
    <property type="entry name" value="CHEMTRNSDUCR"/>
</dbReference>
<dbReference type="PROSITE" id="PS50111">
    <property type="entry name" value="CHEMOTAXIS_TRANSDUC_2"/>
    <property type="match status" value="1"/>
</dbReference>
<comment type="similarity">
    <text evidence="8">Belongs to the methyl-accepting chemotaxis (MCP) protein family.</text>
</comment>
<comment type="caution">
    <text evidence="14">The sequence shown here is derived from an EMBL/GenBank/DDBJ whole genome shotgun (WGS) entry which is preliminary data.</text>
</comment>
<protein>
    <submittedName>
        <fullName evidence="14">Methyl-accepting chemotaxis protein</fullName>
    </submittedName>
</protein>
<dbReference type="PANTHER" id="PTHR32089:SF112">
    <property type="entry name" value="LYSOZYME-LIKE PROTEIN-RELATED"/>
    <property type="match status" value="1"/>
</dbReference>
<evidence type="ECO:0000313" key="15">
    <source>
        <dbReference type="Proteomes" id="UP000790580"/>
    </source>
</evidence>
<dbReference type="SMART" id="SM00283">
    <property type="entry name" value="MA"/>
    <property type="match status" value="1"/>
</dbReference>
<dbReference type="Proteomes" id="UP000790580">
    <property type="component" value="Unassembled WGS sequence"/>
</dbReference>
<evidence type="ECO:0000256" key="4">
    <source>
        <dbReference type="ARBA" id="ARBA00022692"/>
    </source>
</evidence>
<evidence type="ECO:0000256" key="2">
    <source>
        <dbReference type="ARBA" id="ARBA00022475"/>
    </source>
</evidence>
<evidence type="ECO:0000256" key="6">
    <source>
        <dbReference type="ARBA" id="ARBA00023136"/>
    </source>
</evidence>
<evidence type="ECO:0000256" key="1">
    <source>
        <dbReference type="ARBA" id="ARBA00004651"/>
    </source>
</evidence>
<keyword evidence="4 11" id="KW-0812">Transmembrane</keyword>
<dbReference type="PROSITE" id="PS50885">
    <property type="entry name" value="HAMP"/>
    <property type="match status" value="1"/>
</dbReference>
<name>A0ABS6JTE5_9BACI</name>
<dbReference type="PANTHER" id="PTHR32089">
    <property type="entry name" value="METHYL-ACCEPTING CHEMOTAXIS PROTEIN MCPB"/>
    <property type="match status" value="1"/>
</dbReference>
<sequence>MGIKEKLRQNVVKIKDGSIKVKNTVWTKVKNIDWKFWDKNNSEADTSAEDVVLEGILDDNSQDDKIKKKMKLKTKLVGSFILYAVIPSVIVASIVFGVSRNAIEDRVSEMSLEVGAQLTHNINNILDDAENVLSSPYSNRDILDSLSVDPSTLSSTDFLELRQEVGSYMNAQVSNSPLVNNLFFVRNDGSIYGNNNSEVQTEFFIGTEIMEDLKQVSGSLWLGGLEGDFENIYVLRELRNTSGVDIGVLVLTFSEAAFDTVFNLSDSESTIFVVDQNNTIVSSNNPEEEGMEYVVSSQEGDRENILSINETSNGWNVVIATSRSYLMSEINAVVPFIILVVIVFIVIAVVGGFIITLSVTRPINKMVGLMKEAEKGNLIVRSDYVNNNEIGQLGYSFNAMLRNIKQIIEGNKKASEQAVQSAEDLKRISLDSTYTAEQIATAIEEVAKGAVEQVDYAEKTNKVMHGLSEEITVVSSNVSHVSEAMSNTRELSSSSIQHVTDLTTKNEDVGEKLKLVDQTILRLNQEVAEIKGIVKMIKDISDQTNLLSLNASIEAARAGEAGRGFSVVAGEVRKLAEESKGATLKIENVINNILGQTETSVGLVKESLNVFDEQTEVIHTTSSSFKNIAETTGSMIDEMSMVEASIEKMNKAKDQVENAISEMVMLAEQSSSTTEEITATTEEQAASAEQLDHLSESLVGSMRELEAMINKFKV</sequence>
<dbReference type="EMBL" id="JAHQCR010000044">
    <property type="protein sequence ID" value="MBU9721773.1"/>
    <property type="molecule type" value="Genomic_DNA"/>
</dbReference>
<gene>
    <name evidence="14" type="ORF">KS407_10045</name>
</gene>